<keyword evidence="4" id="KW-1185">Reference proteome</keyword>
<evidence type="ECO:0000313" key="4">
    <source>
        <dbReference type="Proteomes" id="UP000294901"/>
    </source>
</evidence>
<comment type="caution">
    <text evidence="3">The sequence shown here is derived from an EMBL/GenBank/DDBJ whole genome shotgun (WGS) entry which is preliminary data.</text>
</comment>
<sequence>MSTEKIVVGYDRSPQARKAAAWALDEATRTGAVVEFFHAYEWPHWAPAVSMVPPVAVLPAEQIRRDMDNSLRDAVASAARTHPGVTTTTSVADAGAALTLIDRSRHAQLIVLGNHGYSAVAGLLGSVSVAVSAHAYCPVVIVRGDAARQGPVVASIDDSPSSHAVLGFAFEKAATGGTPLVVIRAWPPTAGVRDDPLFAEGKVPIGIRHPFDELIRGWHAKYPQVDVTAQAVLEHPAATLTEASTTGRLLVIGTHGRGVLRGLLLGSVSQHLLRHASCPVAVVRETAR</sequence>
<dbReference type="SUPFAM" id="SSF52402">
    <property type="entry name" value="Adenine nucleotide alpha hydrolases-like"/>
    <property type="match status" value="2"/>
</dbReference>
<gene>
    <name evidence="3" type="ORF">C8E87_0264</name>
</gene>
<dbReference type="Pfam" id="PF00582">
    <property type="entry name" value="Usp"/>
    <property type="match status" value="2"/>
</dbReference>
<proteinExistence type="inferred from homology"/>
<evidence type="ECO:0000313" key="3">
    <source>
        <dbReference type="EMBL" id="TDO36683.1"/>
    </source>
</evidence>
<dbReference type="Proteomes" id="UP000294901">
    <property type="component" value="Unassembled WGS sequence"/>
</dbReference>
<dbReference type="RefSeq" id="WP_133871402.1">
    <property type="nucleotide sequence ID" value="NZ_BOMD01000101.1"/>
</dbReference>
<dbReference type="InterPro" id="IPR006015">
    <property type="entry name" value="Universal_stress_UspA"/>
</dbReference>
<dbReference type="AlphaFoldDB" id="A0A4R6JKA6"/>
<feature type="domain" description="UspA" evidence="2">
    <location>
        <begin position="152"/>
        <end position="284"/>
    </location>
</feature>
<dbReference type="PANTHER" id="PTHR31964:SF113">
    <property type="entry name" value="USPA DOMAIN-CONTAINING PROTEIN"/>
    <property type="match status" value="1"/>
</dbReference>
<evidence type="ECO:0000256" key="1">
    <source>
        <dbReference type="ARBA" id="ARBA00008791"/>
    </source>
</evidence>
<organism evidence="3 4">
    <name type="scientific">Paractinoplanes brasiliensis</name>
    <dbReference type="NCBI Taxonomy" id="52695"/>
    <lineage>
        <taxon>Bacteria</taxon>
        <taxon>Bacillati</taxon>
        <taxon>Actinomycetota</taxon>
        <taxon>Actinomycetes</taxon>
        <taxon>Micromonosporales</taxon>
        <taxon>Micromonosporaceae</taxon>
        <taxon>Paractinoplanes</taxon>
    </lineage>
</organism>
<feature type="domain" description="UspA" evidence="2">
    <location>
        <begin position="4"/>
        <end position="143"/>
    </location>
</feature>
<evidence type="ECO:0000259" key="2">
    <source>
        <dbReference type="Pfam" id="PF00582"/>
    </source>
</evidence>
<dbReference type="EMBL" id="SNWR01000001">
    <property type="protein sequence ID" value="TDO36683.1"/>
    <property type="molecule type" value="Genomic_DNA"/>
</dbReference>
<dbReference type="Gene3D" id="3.40.50.620">
    <property type="entry name" value="HUPs"/>
    <property type="match status" value="2"/>
</dbReference>
<dbReference type="PANTHER" id="PTHR31964">
    <property type="entry name" value="ADENINE NUCLEOTIDE ALPHA HYDROLASES-LIKE SUPERFAMILY PROTEIN"/>
    <property type="match status" value="1"/>
</dbReference>
<protein>
    <submittedName>
        <fullName evidence="3">Nucleotide-binding universal stress UspA family protein</fullName>
    </submittedName>
</protein>
<comment type="similarity">
    <text evidence="1">Belongs to the universal stress protein A family.</text>
</comment>
<dbReference type="PRINTS" id="PR01438">
    <property type="entry name" value="UNVRSLSTRESS"/>
</dbReference>
<dbReference type="InterPro" id="IPR006016">
    <property type="entry name" value="UspA"/>
</dbReference>
<dbReference type="OrthoDB" id="3404132at2"/>
<reference evidence="3 4" key="1">
    <citation type="submission" date="2019-03" db="EMBL/GenBank/DDBJ databases">
        <title>Sequencing the genomes of 1000 actinobacteria strains.</title>
        <authorList>
            <person name="Klenk H.-P."/>
        </authorList>
    </citation>
    <scope>NUCLEOTIDE SEQUENCE [LARGE SCALE GENOMIC DNA]</scope>
    <source>
        <strain evidence="3 4">DSM 43805</strain>
    </source>
</reference>
<accession>A0A4R6JKA6</accession>
<name>A0A4R6JKA6_9ACTN</name>
<dbReference type="InterPro" id="IPR014729">
    <property type="entry name" value="Rossmann-like_a/b/a_fold"/>
</dbReference>